<dbReference type="Pfam" id="PF08244">
    <property type="entry name" value="Glyco_hydro_32C"/>
    <property type="match status" value="1"/>
</dbReference>
<dbReference type="InterPro" id="IPR013148">
    <property type="entry name" value="Glyco_hydro_32_N"/>
</dbReference>
<dbReference type="Gene3D" id="2.115.10.20">
    <property type="entry name" value="Glycosyl hydrolase domain, family 43"/>
    <property type="match status" value="1"/>
</dbReference>
<dbReference type="InterPro" id="IPR018053">
    <property type="entry name" value="Glyco_hydro_32_AS"/>
</dbReference>
<evidence type="ECO:0000256" key="5">
    <source>
        <dbReference type="SAM" id="SignalP"/>
    </source>
</evidence>
<dbReference type="Pfam" id="PF00251">
    <property type="entry name" value="Glyco_hydro_32N"/>
    <property type="match status" value="1"/>
</dbReference>
<organism evidence="8 9">
    <name type="scientific">Rheinheimera pacifica</name>
    <dbReference type="NCBI Taxonomy" id="173990"/>
    <lineage>
        <taxon>Bacteria</taxon>
        <taxon>Pseudomonadati</taxon>
        <taxon>Pseudomonadota</taxon>
        <taxon>Gammaproteobacteria</taxon>
        <taxon>Chromatiales</taxon>
        <taxon>Chromatiaceae</taxon>
        <taxon>Rheinheimera</taxon>
    </lineage>
</organism>
<dbReference type="SMART" id="SM00640">
    <property type="entry name" value="Glyco_32"/>
    <property type="match status" value="1"/>
</dbReference>
<dbReference type="EMBL" id="FNXF01000002">
    <property type="protein sequence ID" value="SEH67359.1"/>
    <property type="molecule type" value="Genomic_DNA"/>
</dbReference>
<evidence type="ECO:0000256" key="4">
    <source>
        <dbReference type="RuleBase" id="RU362110"/>
    </source>
</evidence>
<reference evidence="9" key="1">
    <citation type="submission" date="2016-10" db="EMBL/GenBank/DDBJ databases">
        <authorList>
            <person name="Varghese N."/>
            <person name="Submissions S."/>
        </authorList>
    </citation>
    <scope>NUCLEOTIDE SEQUENCE [LARGE SCALE GENOMIC DNA]</scope>
    <source>
        <strain evidence="9">DSM 17616</strain>
    </source>
</reference>
<accession>A0A1H6K251</accession>
<feature type="signal peptide" evidence="5">
    <location>
        <begin position="1"/>
        <end position="22"/>
    </location>
</feature>
<dbReference type="PROSITE" id="PS00609">
    <property type="entry name" value="GLYCOSYL_HYDROL_F32"/>
    <property type="match status" value="1"/>
</dbReference>
<keyword evidence="5" id="KW-0732">Signal</keyword>
<proteinExistence type="inferred from homology"/>
<dbReference type="GO" id="GO:0004575">
    <property type="term" value="F:sucrose alpha-glucosidase activity"/>
    <property type="evidence" value="ECO:0007669"/>
    <property type="project" value="TreeGrafter"/>
</dbReference>
<keyword evidence="9" id="KW-1185">Reference proteome</keyword>
<sequence length="531" mass="59562">MRKTVLALCLAVSSTMVPNALAVDDLYQEPHRPQFHFSPEQQWMNDPNGMVYLDGEYHLFYQYNPYSNIWGPMHWGHAISKDLVQWEQQPIALYPDQHGTIFSGSAVVDWNNTSDFGSKDKPAMVAIYTYHDHLQENFGSDTFQSQGIAYSLDNGRTWTKYDANPVLKSPDIRDFRDPKVSWHEDSERWVMSLAVKDKISFYTSTDLKNWQHTGDFGQGIGAHGGVWECPDLIKMRVNGSDEEKYVLLVSINPGGPNGGSGTQYFVGDFDGKTFKLDPAFNQQLMAAEQSSPSKQPAVWLDYGTDNYAGVTWSDVPKQDGRHLFIGWMSNWQYANNVPTQRWRSAMTIARQLELEKRGNSYIVSSQPVASLSSLATDTKVVRNSNVKGGKPVELVKLTKSAELGEHIKLKLDLKQSKLVELSFENAKHSLKLKVDAVAGQLILDRTNAGIADFESGFASVQRAPLEIKAGVVQLEIFLDTSSIEVFADNGRTVMTSVVFPDVPYSQLKLSTDSAVNIQQLSITQLRSIWQK</sequence>
<dbReference type="InterPro" id="IPR013189">
    <property type="entry name" value="Glyco_hydro_32_C"/>
</dbReference>
<dbReference type="CDD" id="cd18622">
    <property type="entry name" value="GH32_Inu-like"/>
    <property type="match status" value="1"/>
</dbReference>
<dbReference type="PANTHER" id="PTHR42800:SF1">
    <property type="entry name" value="EXOINULINASE INUD (AFU_ORTHOLOGUE AFUA_5G00480)"/>
    <property type="match status" value="1"/>
</dbReference>
<feature type="domain" description="Glycosyl hydrolase family 32 C-terminal" evidence="7">
    <location>
        <begin position="398"/>
        <end position="523"/>
    </location>
</feature>
<dbReference type="AlphaFoldDB" id="A0A1H6K251"/>
<gene>
    <name evidence="8" type="ORF">SAMN05660691_00813</name>
</gene>
<dbReference type="InterPro" id="IPR013320">
    <property type="entry name" value="ConA-like_dom_sf"/>
</dbReference>
<evidence type="ECO:0000256" key="2">
    <source>
        <dbReference type="ARBA" id="ARBA00022801"/>
    </source>
</evidence>
<dbReference type="STRING" id="173990.SAMN05660691_00813"/>
<dbReference type="GO" id="GO:0005987">
    <property type="term" value="P:sucrose catabolic process"/>
    <property type="evidence" value="ECO:0007669"/>
    <property type="project" value="TreeGrafter"/>
</dbReference>
<dbReference type="Gene3D" id="2.60.120.560">
    <property type="entry name" value="Exo-inulinase, domain 1"/>
    <property type="match status" value="1"/>
</dbReference>
<evidence type="ECO:0000256" key="1">
    <source>
        <dbReference type="ARBA" id="ARBA00009902"/>
    </source>
</evidence>
<protein>
    <submittedName>
        <fullName evidence="8">Fructan beta-fructosidase</fullName>
    </submittedName>
</protein>
<dbReference type="RefSeq" id="WP_092790674.1">
    <property type="nucleotide sequence ID" value="NZ_FNXF01000002.1"/>
</dbReference>
<dbReference type="SUPFAM" id="SSF75005">
    <property type="entry name" value="Arabinanase/levansucrase/invertase"/>
    <property type="match status" value="1"/>
</dbReference>
<evidence type="ECO:0000259" key="7">
    <source>
        <dbReference type="Pfam" id="PF08244"/>
    </source>
</evidence>
<feature type="domain" description="Glycosyl hydrolase family 32 N-terminal" evidence="6">
    <location>
        <begin position="36"/>
        <end position="361"/>
    </location>
</feature>
<evidence type="ECO:0000259" key="6">
    <source>
        <dbReference type="Pfam" id="PF00251"/>
    </source>
</evidence>
<keyword evidence="3 4" id="KW-0326">Glycosidase</keyword>
<feature type="chain" id="PRO_5011599153" evidence="5">
    <location>
        <begin position="23"/>
        <end position="531"/>
    </location>
</feature>
<keyword evidence="2 4" id="KW-0378">Hydrolase</keyword>
<dbReference type="PANTHER" id="PTHR42800">
    <property type="entry name" value="EXOINULINASE INUD (AFU_ORTHOLOGUE AFUA_5G00480)"/>
    <property type="match status" value="1"/>
</dbReference>
<evidence type="ECO:0000313" key="8">
    <source>
        <dbReference type="EMBL" id="SEH67359.1"/>
    </source>
</evidence>
<comment type="similarity">
    <text evidence="1 4">Belongs to the glycosyl hydrolase 32 family.</text>
</comment>
<dbReference type="InterPro" id="IPR001362">
    <property type="entry name" value="Glyco_hydro_32"/>
</dbReference>
<evidence type="ECO:0000256" key="3">
    <source>
        <dbReference type="ARBA" id="ARBA00023295"/>
    </source>
</evidence>
<dbReference type="SUPFAM" id="SSF49899">
    <property type="entry name" value="Concanavalin A-like lectins/glucanases"/>
    <property type="match status" value="1"/>
</dbReference>
<dbReference type="OrthoDB" id="9801455at2"/>
<dbReference type="InterPro" id="IPR023296">
    <property type="entry name" value="Glyco_hydro_beta-prop_sf"/>
</dbReference>
<dbReference type="GO" id="GO:0005737">
    <property type="term" value="C:cytoplasm"/>
    <property type="evidence" value="ECO:0007669"/>
    <property type="project" value="TreeGrafter"/>
</dbReference>
<dbReference type="Proteomes" id="UP000199371">
    <property type="component" value="Unassembled WGS sequence"/>
</dbReference>
<evidence type="ECO:0000313" key="9">
    <source>
        <dbReference type="Proteomes" id="UP000199371"/>
    </source>
</evidence>
<name>A0A1H6K251_9GAMM</name>